<dbReference type="EMBL" id="CP003418">
    <property type="protein sequence ID" value="AFH49712.1"/>
    <property type="molecule type" value="Genomic_DNA"/>
</dbReference>
<dbReference type="KEGG" id="ial:IALB_2007"/>
<evidence type="ECO:0000313" key="2">
    <source>
        <dbReference type="Proteomes" id="UP000007394"/>
    </source>
</evidence>
<reference evidence="1 2" key="1">
    <citation type="journal article" date="2012" name="Front. Microbiol.">
        <title>Complete genome of Ignavibacterium album, a metabolically versatile, flagellated, facultative anaerobe from the phylum Chlorobi.</title>
        <authorList>
            <person name="Liu Z."/>
            <person name="Frigaard N.-U."/>
            <person name="Vogl K."/>
            <person name="Iino T."/>
            <person name="Ohkuma M."/>
            <person name="Overmann J."/>
            <person name="Bryant D.A."/>
        </authorList>
    </citation>
    <scope>NUCLEOTIDE SEQUENCE [LARGE SCALE GENOMIC DNA]</scope>
    <source>
        <strain evidence="2">DSM 19864 / JCM 16511 / NBRC 101810 / Mat9-16</strain>
    </source>
</reference>
<gene>
    <name evidence="1" type="ordered locus">IALB_2007</name>
</gene>
<evidence type="ECO:0008006" key="3">
    <source>
        <dbReference type="Google" id="ProtNLM"/>
    </source>
</evidence>
<proteinExistence type="predicted"/>
<evidence type="ECO:0000313" key="1">
    <source>
        <dbReference type="EMBL" id="AFH49712.1"/>
    </source>
</evidence>
<dbReference type="AlphaFoldDB" id="I0AL55"/>
<dbReference type="HOGENOM" id="CLU_1370595_0_0_10"/>
<name>I0AL55_IGNAJ</name>
<accession>I0AL55</accession>
<protein>
    <recommendedName>
        <fullName evidence="3">Outer membrane protein beta-barrel domain-containing protein</fullName>
    </recommendedName>
</protein>
<dbReference type="STRING" id="945713.IALB_2007"/>
<organism evidence="1 2">
    <name type="scientific">Ignavibacterium album (strain DSM 19864 / JCM 16511 / NBRC 101810 / Mat9-16)</name>
    <dbReference type="NCBI Taxonomy" id="945713"/>
    <lineage>
        <taxon>Bacteria</taxon>
        <taxon>Pseudomonadati</taxon>
        <taxon>Ignavibacteriota</taxon>
        <taxon>Ignavibacteria</taxon>
        <taxon>Ignavibacteriales</taxon>
        <taxon>Ignavibacteriaceae</taxon>
        <taxon>Ignavibacterium</taxon>
    </lineage>
</organism>
<dbReference type="RefSeq" id="WP_014560861.1">
    <property type="nucleotide sequence ID" value="NC_017464.1"/>
</dbReference>
<sequence>MRKLVVIIFIMHCVLIYPQLGINGGVDYTSFTAGSFKNTKLDNNKYWFNGWFVSAGIVGFEKGKFGYQLEMLFQYHNRTANIKFNGNEHKLTNSEVSLLLGPYLVDESGFGISLTAHLGIGWFGSDTPFEHSGVYGSASIGISPSIIISRVRFFASGKLNIGYLYFSGSDPDLYSSDPLPSSDGLLSGPEFQIGAGLIF</sequence>
<keyword evidence="2" id="KW-1185">Reference proteome</keyword>
<dbReference type="Proteomes" id="UP000007394">
    <property type="component" value="Chromosome"/>
</dbReference>